<evidence type="ECO:0000256" key="2">
    <source>
        <dbReference type="ARBA" id="ARBA00008186"/>
    </source>
</evidence>
<comment type="function">
    <text evidence="9">Component of the Mediator complex, a coactivator involved in the regulated transcription of nearly all RNA polymerase II-dependent genes. Mediator functions as a bridge to convey information from gene-specific regulatory proteins to the basal RNA polymerase II transcription machinery. Mediator is recruited to promoters by direct interactions with regulatory proteins and serves as a scaffold for the assembly of a functional pre-initiation complex with RNA polymerase II and the general transcription factors.</text>
</comment>
<evidence type="ECO:0000256" key="4">
    <source>
        <dbReference type="ARBA" id="ARBA00023015"/>
    </source>
</evidence>
<name>A0A9N6ZFR5_9CRUS</name>
<dbReference type="FunFam" id="1.10.287.3490:FF:000001">
    <property type="entry name" value="Mediator of RNA polymerase II transcription subunit 11"/>
    <property type="match status" value="1"/>
</dbReference>
<comment type="subunit">
    <text evidence="9">Component of the Mediator complex.</text>
</comment>
<keyword evidence="6 9" id="KW-0804">Transcription</keyword>
<dbReference type="PANTHER" id="PTHR22890">
    <property type="entry name" value="MEDIATOR OF RNA POLYMERASE II TRANSCRIPTION SUBUNIT 11"/>
    <property type="match status" value="1"/>
</dbReference>
<comment type="subcellular location">
    <subcellularLocation>
        <location evidence="1 9">Nucleus</location>
    </subcellularLocation>
</comment>
<dbReference type="EMBL" id="OC986307">
    <property type="protein sequence ID" value="CAG4642962.1"/>
    <property type="molecule type" value="Genomic_DNA"/>
</dbReference>
<proteinExistence type="inferred from homology"/>
<keyword evidence="4 9" id="KW-0805">Transcription regulation</keyword>
<evidence type="ECO:0000256" key="7">
    <source>
        <dbReference type="ARBA" id="ARBA00023242"/>
    </source>
</evidence>
<accession>A0A9N6ZFR5</accession>
<gene>
    <name evidence="10" type="primary">EOG090X0LXA</name>
    <name evidence="9" type="synonym">MED11</name>
</gene>
<evidence type="ECO:0000256" key="1">
    <source>
        <dbReference type="ARBA" id="ARBA00004123"/>
    </source>
</evidence>
<dbReference type="GO" id="GO:0016592">
    <property type="term" value="C:mediator complex"/>
    <property type="evidence" value="ECO:0007669"/>
    <property type="project" value="InterPro"/>
</dbReference>
<evidence type="ECO:0000256" key="9">
    <source>
        <dbReference type="RuleBase" id="RU364147"/>
    </source>
</evidence>
<dbReference type="AlphaFoldDB" id="A0A9N6ZFR5"/>
<keyword evidence="7 9" id="KW-0539">Nucleus</keyword>
<dbReference type="Gene3D" id="1.10.287.3490">
    <property type="match status" value="1"/>
</dbReference>
<keyword evidence="5 9" id="KW-0010">Activator</keyword>
<evidence type="ECO:0000313" key="10">
    <source>
        <dbReference type="EMBL" id="CAG4642962.1"/>
    </source>
</evidence>
<evidence type="ECO:0000256" key="6">
    <source>
        <dbReference type="ARBA" id="ARBA00023163"/>
    </source>
</evidence>
<dbReference type="GO" id="GO:0006357">
    <property type="term" value="P:regulation of transcription by RNA polymerase II"/>
    <property type="evidence" value="ECO:0007669"/>
    <property type="project" value="InterPro"/>
</dbReference>
<reference evidence="10" key="1">
    <citation type="submission" date="2021-04" db="EMBL/GenBank/DDBJ databases">
        <authorList>
            <person name="Cornetti L."/>
        </authorList>
    </citation>
    <scope>NUCLEOTIDE SEQUENCE</scope>
</reference>
<dbReference type="GO" id="GO:0003712">
    <property type="term" value="F:transcription coregulator activity"/>
    <property type="evidence" value="ECO:0007669"/>
    <property type="project" value="InterPro"/>
</dbReference>
<evidence type="ECO:0000256" key="3">
    <source>
        <dbReference type="ARBA" id="ARBA00019621"/>
    </source>
</evidence>
<evidence type="ECO:0000256" key="5">
    <source>
        <dbReference type="ARBA" id="ARBA00023159"/>
    </source>
</evidence>
<protein>
    <recommendedName>
        <fullName evidence="3 9">Mediator of RNA polymerase II transcription subunit 11</fullName>
    </recommendedName>
    <alternativeName>
        <fullName evidence="8 9">Mediator complex subunit 11</fullName>
    </alternativeName>
</protein>
<evidence type="ECO:0000256" key="8">
    <source>
        <dbReference type="ARBA" id="ARBA00032011"/>
    </source>
</evidence>
<dbReference type="InterPro" id="IPR019404">
    <property type="entry name" value="Mediator_Med11"/>
</dbReference>
<dbReference type="Pfam" id="PF10280">
    <property type="entry name" value="Med11"/>
    <property type="match status" value="1"/>
</dbReference>
<organism evidence="10">
    <name type="scientific">Evadne anonyx</name>
    <dbReference type="NCBI Taxonomy" id="141404"/>
    <lineage>
        <taxon>Eukaryota</taxon>
        <taxon>Metazoa</taxon>
        <taxon>Ecdysozoa</taxon>
        <taxon>Arthropoda</taxon>
        <taxon>Crustacea</taxon>
        <taxon>Branchiopoda</taxon>
        <taxon>Diplostraca</taxon>
        <taxon>Cladocera</taxon>
        <taxon>Onychopoda</taxon>
        <taxon>Podonidae</taxon>
        <taxon>Evadne</taxon>
    </lineage>
</organism>
<comment type="similarity">
    <text evidence="2 9">Belongs to the Mediator complex subunit 11 family.</text>
</comment>
<sequence>MANNSMPIERLQALDNVEKEIAGCIQSAGQALSELGKDKASMKQVEGNTAQFLKTLSHVEQELSRHIGYLTQVSTGQPHEGSSYSSHKMWKTAWHRLEHTRTRLQELENLKNRTMAVNRSATGQGTS</sequence>